<dbReference type="KEGG" id="tsph:KIH39_07305"/>
<evidence type="ECO:0000259" key="4">
    <source>
        <dbReference type="SMART" id="SM00797"/>
    </source>
</evidence>
<sequence length="275" mass="30032">MTHIQILQPGTFSQWVSSTETGLRRYGIPVGGPADAISYAFANALVGNPSEAEVLEVALSGPRLLFEADHMVAWVGAEAKIECEGQVIPGNATQFVRAGQSLNIGRLRNGFRGYLAVAAREGSPNQVLRKSLNPEWLGHLSNSVLRVLPGPQAAWFEEMAIEQQFEVTANINRMGVRLEGPKLFRAPGELVSEAISPGAIQVTNEGQCIIIGVDGQTIGGYPKIAHVIAADLPKIGQLPPGQKIRFQCVRLEEAEVFWDEEEMQLRKRVLRIRFG</sequence>
<dbReference type="Pfam" id="PF02626">
    <property type="entry name" value="CT_A_B"/>
    <property type="match status" value="2"/>
</dbReference>
<evidence type="ECO:0000256" key="1">
    <source>
        <dbReference type="ARBA" id="ARBA00022741"/>
    </source>
</evidence>
<evidence type="ECO:0000313" key="5">
    <source>
        <dbReference type="EMBL" id="QVL33707.1"/>
    </source>
</evidence>
<dbReference type="SMART" id="SM00797">
    <property type="entry name" value="AHS2"/>
    <property type="match status" value="1"/>
</dbReference>
<dbReference type="PANTHER" id="PTHR43309">
    <property type="entry name" value="5-OXOPROLINASE SUBUNIT C"/>
    <property type="match status" value="1"/>
</dbReference>
<reference evidence="5" key="1">
    <citation type="submission" date="2021-05" db="EMBL/GenBank/DDBJ databases">
        <title>Complete genome sequence of the cellulolytic planctomycete Telmatocola sphagniphila SP2T and characterization of the first cellulase from planctomycetes.</title>
        <authorList>
            <person name="Rakitin A.L."/>
            <person name="Beletsky A.V."/>
            <person name="Naumoff D.G."/>
            <person name="Kulichevskaya I.S."/>
            <person name="Mardanov A.V."/>
            <person name="Ravin N.V."/>
            <person name="Dedysh S.N."/>
        </authorList>
    </citation>
    <scope>NUCLEOTIDE SEQUENCE</scope>
    <source>
        <strain evidence="5">SP2T</strain>
    </source>
</reference>
<protein>
    <submittedName>
        <fullName evidence="5">Biotin-dependent carboxyltransferase family protein</fullName>
    </submittedName>
</protein>
<keyword evidence="2" id="KW-0378">Hydrolase</keyword>
<keyword evidence="1" id="KW-0547">Nucleotide-binding</keyword>
<feature type="domain" description="Carboxyltransferase" evidence="4">
    <location>
        <begin position="25"/>
        <end position="264"/>
    </location>
</feature>
<dbReference type="AlphaFoldDB" id="A0A8E6B976"/>
<dbReference type="Gene3D" id="2.40.100.10">
    <property type="entry name" value="Cyclophilin-like"/>
    <property type="match status" value="1"/>
</dbReference>
<keyword evidence="3" id="KW-0067">ATP-binding</keyword>
<name>A0A8E6B976_9BACT</name>
<dbReference type="InterPro" id="IPR003778">
    <property type="entry name" value="CT_A_B"/>
</dbReference>
<dbReference type="InterPro" id="IPR052708">
    <property type="entry name" value="PxpC"/>
</dbReference>
<dbReference type="InterPro" id="IPR029000">
    <property type="entry name" value="Cyclophilin-like_dom_sf"/>
</dbReference>
<dbReference type="GO" id="GO:0016787">
    <property type="term" value="F:hydrolase activity"/>
    <property type="evidence" value="ECO:0007669"/>
    <property type="project" value="UniProtKB-KW"/>
</dbReference>
<dbReference type="EMBL" id="CP074694">
    <property type="protein sequence ID" value="QVL33707.1"/>
    <property type="molecule type" value="Genomic_DNA"/>
</dbReference>
<gene>
    <name evidence="5" type="ORF">KIH39_07305</name>
</gene>
<dbReference type="SUPFAM" id="SSF50891">
    <property type="entry name" value="Cyclophilin-like"/>
    <property type="match status" value="1"/>
</dbReference>
<dbReference type="GO" id="GO:0005524">
    <property type="term" value="F:ATP binding"/>
    <property type="evidence" value="ECO:0007669"/>
    <property type="project" value="UniProtKB-KW"/>
</dbReference>
<keyword evidence="6" id="KW-1185">Reference proteome</keyword>
<dbReference type="PANTHER" id="PTHR43309:SF3">
    <property type="entry name" value="5-OXOPROLINASE SUBUNIT C"/>
    <property type="match status" value="1"/>
</dbReference>
<dbReference type="RefSeq" id="WP_213498652.1">
    <property type="nucleotide sequence ID" value="NZ_CP074694.1"/>
</dbReference>
<dbReference type="Proteomes" id="UP000676194">
    <property type="component" value="Chromosome"/>
</dbReference>
<organism evidence="5 6">
    <name type="scientific">Telmatocola sphagniphila</name>
    <dbReference type="NCBI Taxonomy" id="1123043"/>
    <lineage>
        <taxon>Bacteria</taxon>
        <taxon>Pseudomonadati</taxon>
        <taxon>Planctomycetota</taxon>
        <taxon>Planctomycetia</taxon>
        <taxon>Gemmatales</taxon>
        <taxon>Gemmataceae</taxon>
    </lineage>
</organism>
<accession>A0A8E6B976</accession>
<proteinExistence type="predicted"/>
<evidence type="ECO:0000256" key="2">
    <source>
        <dbReference type="ARBA" id="ARBA00022801"/>
    </source>
</evidence>
<evidence type="ECO:0000313" key="6">
    <source>
        <dbReference type="Proteomes" id="UP000676194"/>
    </source>
</evidence>
<evidence type="ECO:0000256" key="3">
    <source>
        <dbReference type="ARBA" id="ARBA00022840"/>
    </source>
</evidence>